<dbReference type="RefSeq" id="WP_062500756.1">
    <property type="nucleotide sequence ID" value="NZ_LHZG01000153.1"/>
</dbReference>
<name>A0A149RXQ6_GLUOY</name>
<comment type="caution">
    <text evidence="2">The sequence shown here is derived from an EMBL/GenBank/DDBJ whole genome shotgun (WGS) entry which is preliminary data.</text>
</comment>
<dbReference type="EMBL" id="LHZG01000153">
    <property type="protein sequence ID" value="KXV19235.1"/>
    <property type="molecule type" value="Genomic_DNA"/>
</dbReference>
<feature type="transmembrane region" description="Helical" evidence="1">
    <location>
        <begin position="138"/>
        <end position="155"/>
    </location>
</feature>
<proteinExistence type="predicted"/>
<keyword evidence="1" id="KW-0812">Transmembrane</keyword>
<evidence type="ECO:0000256" key="1">
    <source>
        <dbReference type="SAM" id="Phobius"/>
    </source>
</evidence>
<sequence length="159" mass="17779">MTLSVAEEQKQFRTKIAGLRQACEYWTETPRKPEAHLMMLMVDSMEAMGERCLAAQSACEQMAEDCRRASAEEMAEVHAALRKAGAMSLQMQQIDEKTVKAKVAEILGTVKKEVALSMNLQIKQAGVYVRRDRIMQQAAWFATMIVGGTVFGIIIDHLI</sequence>
<evidence type="ECO:0000313" key="2">
    <source>
        <dbReference type="EMBL" id="KXV19235.1"/>
    </source>
</evidence>
<protein>
    <submittedName>
        <fullName evidence="2">Uncharacterized protein</fullName>
    </submittedName>
</protein>
<keyword evidence="1" id="KW-0472">Membrane</keyword>
<organism evidence="2 3">
    <name type="scientific">Gluconobacter oxydans</name>
    <name type="common">Gluconobacter suboxydans</name>
    <dbReference type="NCBI Taxonomy" id="442"/>
    <lineage>
        <taxon>Bacteria</taxon>
        <taxon>Pseudomonadati</taxon>
        <taxon>Pseudomonadota</taxon>
        <taxon>Alphaproteobacteria</taxon>
        <taxon>Acetobacterales</taxon>
        <taxon>Acetobacteraceae</taxon>
        <taxon>Gluconobacter</taxon>
    </lineage>
</organism>
<dbReference type="AlphaFoldDB" id="A0A149RXQ6"/>
<reference evidence="2 3" key="1">
    <citation type="submission" date="2015-06" db="EMBL/GenBank/DDBJ databases">
        <title>Improved classification and identification of acetic acid bacteria using matrix-assisted laser desorption/ionization time-of-flight mass spectrometry; Gluconobacter nephelii and Gluconobacter uchimurae are later heterotypic synonyms of Gluconobacter japonicus and Gluconobacter oxydans, respectively.</title>
        <authorList>
            <person name="Li L."/>
            <person name="Cleenwerck I."/>
            <person name="De Vuyst L."/>
            <person name="Vandamme P."/>
        </authorList>
    </citation>
    <scope>NUCLEOTIDE SEQUENCE [LARGE SCALE GENOMIC DNA]</scope>
    <source>
        <strain evidence="2 3">LMG 1676</strain>
    </source>
</reference>
<evidence type="ECO:0000313" key="3">
    <source>
        <dbReference type="Proteomes" id="UP000075655"/>
    </source>
</evidence>
<gene>
    <name evidence="2" type="ORF">AD934_05305</name>
</gene>
<accession>A0A149RXQ6</accession>
<dbReference type="Proteomes" id="UP000075655">
    <property type="component" value="Unassembled WGS sequence"/>
</dbReference>
<keyword evidence="1" id="KW-1133">Transmembrane helix</keyword>
<dbReference type="PATRIC" id="fig|442.8.peg.49"/>